<name>A0A0W1RDG5_9EURY</name>
<keyword evidence="2" id="KW-1185">Reference proteome</keyword>
<reference evidence="1 2" key="1">
    <citation type="submission" date="2015-12" db="EMBL/GenBank/DDBJ databases">
        <title>Haloprofundus marisrubri gen. nov., sp. nov., an extremely halophilic archaeon isolated from the Discovery deep brine-seawater interface in the Red Sea.</title>
        <authorList>
            <person name="Zhang G."/>
            <person name="Stingl U."/>
            <person name="Rashid M."/>
        </authorList>
    </citation>
    <scope>NUCLEOTIDE SEQUENCE [LARGE SCALE GENOMIC DNA]</scope>
    <source>
        <strain evidence="1 2">SB9</strain>
    </source>
</reference>
<organism evidence="1 2">
    <name type="scientific">Haloprofundus marisrubri</name>
    <dbReference type="NCBI Taxonomy" id="1514971"/>
    <lineage>
        <taxon>Archaea</taxon>
        <taxon>Methanobacteriati</taxon>
        <taxon>Methanobacteriota</taxon>
        <taxon>Stenosarchaea group</taxon>
        <taxon>Halobacteria</taxon>
        <taxon>Halobacteriales</taxon>
        <taxon>Haloferacaceae</taxon>
        <taxon>Haloprofundus</taxon>
    </lineage>
</organism>
<comment type="caution">
    <text evidence="1">The sequence shown here is derived from an EMBL/GenBank/DDBJ whole genome shotgun (WGS) entry which is preliminary data.</text>
</comment>
<evidence type="ECO:0000313" key="1">
    <source>
        <dbReference type="EMBL" id="KTG11442.1"/>
    </source>
</evidence>
<dbReference type="EMBL" id="LOPU01000004">
    <property type="protein sequence ID" value="KTG11442.1"/>
    <property type="molecule type" value="Genomic_DNA"/>
</dbReference>
<sequence>MVNARRQLTVYLCLFDSHIDWIIVFERFTDGFDAELVILSDNPHGQDSLLTDVAFDVGHKLLAVQLRSLNHRVLFERSRVQLAQVRLDAVVVDCEESNARRVILLRP</sequence>
<evidence type="ECO:0000313" key="2">
    <source>
        <dbReference type="Proteomes" id="UP000054387"/>
    </source>
</evidence>
<gene>
    <name evidence="1" type="ORF">AUR64_04085</name>
</gene>
<protein>
    <submittedName>
        <fullName evidence="1">Uncharacterized protein</fullName>
    </submittedName>
</protein>
<accession>A0A0W1RDG5</accession>
<proteinExistence type="predicted"/>
<dbReference type="AlphaFoldDB" id="A0A0W1RDG5"/>
<dbReference type="Proteomes" id="UP000054387">
    <property type="component" value="Unassembled WGS sequence"/>
</dbReference>